<dbReference type="EMBL" id="CP060713">
    <property type="protein sequence ID" value="QNN51515.1"/>
    <property type="molecule type" value="Genomic_DNA"/>
</dbReference>
<dbReference type="Pfam" id="PF08241">
    <property type="entry name" value="Methyltransf_11"/>
    <property type="match status" value="1"/>
</dbReference>
<keyword evidence="2 5" id="KW-0808">Transferase</keyword>
<keyword evidence="6" id="KW-1185">Reference proteome</keyword>
<dbReference type="Gene3D" id="3.40.50.150">
    <property type="entry name" value="Vaccinia Virus protein VP39"/>
    <property type="match status" value="1"/>
</dbReference>
<dbReference type="Proteomes" id="UP000515947">
    <property type="component" value="Chromosome"/>
</dbReference>
<dbReference type="GO" id="GO:0032259">
    <property type="term" value="P:methylation"/>
    <property type="evidence" value="ECO:0007669"/>
    <property type="project" value="UniProtKB-KW"/>
</dbReference>
<evidence type="ECO:0000256" key="2">
    <source>
        <dbReference type="ARBA" id="ARBA00022679"/>
    </source>
</evidence>
<dbReference type="InterPro" id="IPR013216">
    <property type="entry name" value="Methyltransf_11"/>
</dbReference>
<dbReference type="InterPro" id="IPR029063">
    <property type="entry name" value="SAM-dependent_MTases_sf"/>
</dbReference>
<name>A0A7G9R7E0_9ACTN</name>
<evidence type="ECO:0000313" key="5">
    <source>
        <dbReference type="EMBL" id="QNN51515.1"/>
    </source>
</evidence>
<gene>
    <name evidence="5" type="ORF">H9L09_13055</name>
</gene>
<feature type="domain" description="Methyltransferase type 11" evidence="4">
    <location>
        <begin position="51"/>
        <end position="146"/>
    </location>
</feature>
<evidence type="ECO:0000259" key="4">
    <source>
        <dbReference type="Pfam" id="PF08241"/>
    </source>
</evidence>
<dbReference type="GO" id="GO:0008757">
    <property type="term" value="F:S-adenosylmethionine-dependent methyltransferase activity"/>
    <property type="evidence" value="ECO:0007669"/>
    <property type="project" value="InterPro"/>
</dbReference>
<evidence type="ECO:0000256" key="1">
    <source>
        <dbReference type="ARBA" id="ARBA00022603"/>
    </source>
</evidence>
<dbReference type="PANTHER" id="PTHR43464">
    <property type="entry name" value="METHYLTRANSFERASE"/>
    <property type="match status" value="1"/>
</dbReference>
<accession>A0A7G9R7E0</accession>
<keyword evidence="1 5" id="KW-0489">Methyltransferase</keyword>
<proteinExistence type="predicted"/>
<dbReference type="AlphaFoldDB" id="A0A7G9R7E0"/>
<evidence type="ECO:0000256" key="3">
    <source>
        <dbReference type="ARBA" id="ARBA00022691"/>
    </source>
</evidence>
<keyword evidence="3" id="KW-0949">S-adenosyl-L-methionine</keyword>
<dbReference type="RefSeq" id="WP_187577351.1">
    <property type="nucleotide sequence ID" value="NZ_CP060713.1"/>
</dbReference>
<organism evidence="5 6">
    <name type="scientific">Nocardioides mesophilus</name>
    <dbReference type="NCBI Taxonomy" id="433659"/>
    <lineage>
        <taxon>Bacteria</taxon>
        <taxon>Bacillati</taxon>
        <taxon>Actinomycetota</taxon>
        <taxon>Actinomycetes</taxon>
        <taxon>Propionibacteriales</taxon>
        <taxon>Nocardioidaceae</taxon>
        <taxon>Nocardioides</taxon>
    </lineage>
</organism>
<reference evidence="5 6" key="1">
    <citation type="submission" date="2020-08" db="EMBL/GenBank/DDBJ databases">
        <title>Genome sequence of Nocardioides mesophilus KACC 16243T.</title>
        <authorList>
            <person name="Hyun D.-W."/>
            <person name="Bae J.-W."/>
        </authorList>
    </citation>
    <scope>NUCLEOTIDE SEQUENCE [LARGE SCALE GENOMIC DNA]</scope>
    <source>
        <strain evidence="5 6">KACC 16243</strain>
    </source>
</reference>
<dbReference type="CDD" id="cd02440">
    <property type="entry name" value="AdoMet_MTases"/>
    <property type="match status" value="1"/>
</dbReference>
<dbReference type="KEGG" id="nmes:H9L09_13055"/>
<protein>
    <submittedName>
        <fullName evidence="5">Class I SAM-dependent methyltransferase</fullName>
    </submittedName>
</protein>
<sequence>MGIEETRAAWDAEAVTFDEEPDHGLRDTSVREVWRELLSRHLPAAPARVADLGCGTGTLSVLLAEQGYVVDGIDLSPEMVARARAKAAEHPDELLVSFAEGDASAPRLEAGCYDVVLCRHVLWALPDPVSALRRWAGLLVPGGAMLLVEGHWFNGAGLSAAECRRLLAAAGRDCEVVPLAEPAYWGREISDERYLALSQA</sequence>
<dbReference type="PANTHER" id="PTHR43464:SF19">
    <property type="entry name" value="UBIQUINONE BIOSYNTHESIS O-METHYLTRANSFERASE, MITOCHONDRIAL"/>
    <property type="match status" value="1"/>
</dbReference>
<dbReference type="SUPFAM" id="SSF53335">
    <property type="entry name" value="S-adenosyl-L-methionine-dependent methyltransferases"/>
    <property type="match status" value="1"/>
</dbReference>
<evidence type="ECO:0000313" key="6">
    <source>
        <dbReference type="Proteomes" id="UP000515947"/>
    </source>
</evidence>